<reference evidence="4 6" key="1">
    <citation type="submission" date="2018-11" db="EMBL/GenBank/DDBJ databases">
        <title>Shewanella sp. M2.</title>
        <authorList>
            <person name="Hwang Y.J."/>
            <person name="Hwang C.Y."/>
        </authorList>
    </citation>
    <scope>NUCLEOTIDE SEQUENCE [LARGE SCALE GENOMIC DNA]</scope>
    <source>
        <strain evidence="4 6">M2</strain>
    </source>
</reference>
<dbReference type="Proteomes" id="UP000273778">
    <property type="component" value="Chromosome"/>
</dbReference>
<evidence type="ECO:0000256" key="2">
    <source>
        <dbReference type="SAM" id="MobiDB-lite"/>
    </source>
</evidence>
<feature type="region of interest" description="Disordered" evidence="2">
    <location>
        <begin position="108"/>
        <end position="131"/>
    </location>
</feature>
<sequence>MNNKNKGMTYIGADMALEGDVRIQGPAIVAGQTKGTINSTDQIKIELGGVVEGDVFCQEMRVSGLFKGKLHCNKLVIVSSGIVEGEVSSHQMEIYDGGQFIGMRTKGPDALGLPQADEPTSDQPSYQHSHQSSAVTAAHSPFYARKKFTYAAVAAIVIIAGVVLQPTISLALDNDQALSFDITQANVAQYLQPTSSVTEDSAELAKQSEALINVDQTDLNMSMEDLPALTKTTEALGDSQNVNDNDNVEQSGSTISTPDK</sequence>
<accession>A0A3N4E8V5</accession>
<reference evidence="7" key="2">
    <citation type="submission" date="2018-11" db="EMBL/GenBank/DDBJ databases">
        <title>Shewanella sp. R106.</title>
        <authorList>
            <person name="Hwang Y.J."/>
            <person name="Hwang C.Y."/>
        </authorList>
    </citation>
    <scope>NUCLEOTIDE SEQUENCE [LARGE SCALE GENOMIC DNA]</scope>
    <source>
        <strain evidence="7">R106</strain>
    </source>
</reference>
<gene>
    <name evidence="5" type="ORF">EGC77_07770</name>
    <name evidence="4" type="ORF">EGC80_08575</name>
</gene>
<dbReference type="RefSeq" id="WP_124012432.1">
    <property type="nucleotide sequence ID" value="NZ_CP034073.1"/>
</dbReference>
<keyword evidence="6" id="KW-1185">Reference proteome</keyword>
<proteinExistence type="inferred from homology"/>
<evidence type="ECO:0000313" key="6">
    <source>
        <dbReference type="Proteomes" id="UP000273778"/>
    </source>
</evidence>
<feature type="compositionally biased region" description="Polar residues" evidence="2">
    <location>
        <begin position="121"/>
        <end position="131"/>
    </location>
</feature>
<name>A0A3N4E8V5_9GAMM</name>
<evidence type="ECO:0000313" key="7">
    <source>
        <dbReference type="Proteomes" id="UP000278855"/>
    </source>
</evidence>
<dbReference type="EMBL" id="CP034073">
    <property type="protein sequence ID" value="AZG34973.1"/>
    <property type="molecule type" value="Genomic_DNA"/>
</dbReference>
<keyword evidence="3" id="KW-0812">Transmembrane</keyword>
<evidence type="ECO:0000256" key="3">
    <source>
        <dbReference type="SAM" id="Phobius"/>
    </source>
</evidence>
<organism evidence="5 7">
    <name type="scientific">Shewanella psychromarinicola</name>
    <dbReference type="NCBI Taxonomy" id="2487742"/>
    <lineage>
        <taxon>Bacteria</taxon>
        <taxon>Pseudomonadati</taxon>
        <taxon>Pseudomonadota</taxon>
        <taxon>Gammaproteobacteria</taxon>
        <taxon>Alteromonadales</taxon>
        <taxon>Shewanellaceae</taxon>
        <taxon>Shewanella</taxon>
    </lineage>
</organism>
<feature type="region of interest" description="Disordered" evidence="2">
    <location>
        <begin position="235"/>
        <end position="260"/>
    </location>
</feature>
<dbReference type="PANTHER" id="PTHR35024">
    <property type="entry name" value="HYPOTHETICAL CYTOSOLIC PROTEIN"/>
    <property type="match status" value="1"/>
</dbReference>
<dbReference type="AlphaFoldDB" id="A0A3N4E8V5"/>
<dbReference type="InterPro" id="IPR007607">
    <property type="entry name" value="BacA/B"/>
</dbReference>
<dbReference type="Pfam" id="PF04519">
    <property type="entry name" value="Bactofilin"/>
    <property type="match status" value="1"/>
</dbReference>
<dbReference type="KEGG" id="spsr:EGC80_08575"/>
<evidence type="ECO:0000256" key="1">
    <source>
        <dbReference type="ARBA" id="ARBA00044755"/>
    </source>
</evidence>
<protein>
    <submittedName>
        <fullName evidence="5">Polymer-forming cytoskeletal protein</fullName>
    </submittedName>
</protein>
<reference evidence="5" key="3">
    <citation type="submission" date="2018-11" db="EMBL/GenBank/DDBJ databases">
        <authorList>
            <person name="Hwang Y.J."/>
            <person name="Hwang C.Y."/>
        </authorList>
    </citation>
    <scope>NUCLEOTIDE SEQUENCE</scope>
    <source>
        <strain evidence="5">R106</strain>
    </source>
</reference>
<dbReference type="EMBL" id="RKKB01000002">
    <property type="protein sequence ID" value="RPA33232.1"/>
    <property type="molecule type" value="Genomic_DNA"/>
</dbReference>
<comment type="similarity">
    <text evidence="1">Belongs to the bactofilin family.</text>
</comment>
<dbReference type="PANTHER" id="PTHR35024:SF4">
    <property type="entry name" value="POLYMER-FORMING CYTOSKELETAL PROTEIN"/>
    <property type="match status" value="1"/>
</dbReference>
<keyword evidence="3" id="KW-1133">Transmembrane helix</keyword>
<keyword evidence="3" id="KW-0472">Membrane</keyword>
<evidence type="ECO:0000313" key="5">
    <source>
        <dbReference type="EMBL" id="RPA33232.1"/>
    </source>
</evidence>
<feature type="transmembrane region" description="Helical" evidence="3">
    <location>
        <begin position="148"/>
        <end position="172"/>
    </location>
</feature>
<dbReference type="Proteomes" id="UP000278855">
    <property type="component" value="Unassembled WGS sequence"/>
</dbReference>
<evidence type="ECO:0000313" key="4">
    <source>
        <dbReference type="EMBL" id="AZG34973.1"/>
    </source>
</evidence>
<dbReference type="OrthoDB" id="7352220at2"/>